<dbReference type="InterPro" id="IPR005119">
    <property type="entry name" value="LysR_subst-bd"/>
</dbReference>
<dbReference type="RefSeq" id="WP_033433223.1">
    <property type="nucleotide sequence ID" value="NZ_CP034550.1"/>
</dbReference>
<feature type="domain" description="HTH lysR-type" evidence="5">
    <location>
        <begin position="2"/>
        <end position="59"/>
    </location>
</feature>
<dbReference type="KEGG" id="ssyi:EKG83_15085"/>
<organism evidence="6 7">
    <name type="scientific">Saccharothrix syringae</name>
    <name type="common">Nocardiopsis syringae</name>
    <dbReference type="NCBI Taxonomy" id="103733"/>
    <lineage>
        <taxon>Bacteria</taxon>
        <taxon>Bacillati</taxon>
        <taxon>Actinomycetota</taxon>
        <taxon>Actinomycetes</taxon>
        <taxon>Pseudonocardiales</taxon>
        <taxon>Pseudonocardiaceae</taxon>
        <taxon>Saccharothrix</taxon>
    </lineage>
</organism>
<dbReference type="Gene3D" id="3.40.190.290">
    <property type="match status" value="1"/>
</dbReference>
<protein>
    <submittedName>
        <fullName evidence="6">LysR family transcriptional regulator</fullName>
    </submittedName>
</protein>
<dbReference type="Proteomes" id="UP000325787">
    <property type="component" value="Chromosome"/>
</dbReference>
<keyword evidence="4" id="KW-0804">Transcription</keyword>
<reference evidence="7" key="1">
    <citation type="journal article" date="2021" name="Curr. Microbiol.">
        <title>Complete genome of nocamycin-producing strain Saccharothrix syringae NRRL B-16468 reveals the biosynthetic potential for secondary metabolites.</title>
        <authorList>
            <person name="Mo X."/>
            <person name="Yang S."/>
        </authorList>
    </citation>
    <scope>NUCLEOTIDE SEQUENCE [LARGE SCALE GENOMIC DNA]</scope>
    <source>
        <strain evidence="7">ATCC 51364 / DSM 43886 / JCM 6844 / KCTC 9398 / NBRC 14523 / NRRL B-16468 / INA 2240</strain>
    </source>
</reference>
<accession>A0A5Q0GXB8</accession>
<dbReference type="Pfam" id="PF00126">
    <property type="entry name" value="HTH_1"/>
    <property type="match status" value="1"/>
</dbReference>
<dbReference type="AlphaFoldDB" id="A0A5Q0GXB8"/>
<dbReference type="GO" id="GO:0000976">
    <property type="term" value="F:transcription cis-regulatory region binding"/>
    <property type="evidence" value="ECO:0007669"/>
    <property type="project" value="TreeGrafter"/>
</dbReference>
<dbReference type="SUPFAM" id="SSF46785">
    <property type="entry name" value="Winged helix' DNA-binding domain"/>
    <property type="match status" value="1"/>
</dbReference>
<dbReference type="PANTHER" id="PTHR30126">
    <property type="entry name" value="HTH-TYPE TRANSCRIPTIONAL REGULATOR"/>
    <property type="match status" value="1"/>
</dbReference>
<dbReference type="PANTHER" id="PTHR30126:SF39">
    <property type="entry name" value="HTH-TYPE TRANSCRIPTIONAL REGULATOR CYSL"/>
    <property type="match status" value="1"/>
</dbReference>
<gene>
    <name evidence="6" type="ORF">EKG83_15085</name>
</gene>
<dbReference type="Gene3D" id="1.10.10.10">
    <property type="entry name" value="Winged helix-like DNA-binding domain superfamily/Winged helix DNA-binding domain"/>
    <property type="match status" value="1"/>
</dbReference>
<evidence type="ECO:0000256" key="3">
    <source>
        <dbReference type="ARBA" id="ARBA00023125"/>
    </source>
</evidence>
<dbReference type="PROSITE" id="PS50931">
    <property type="entry name" value="HTH_LYSR"/>
    <property type="match status" value="1"/>
</dbReference>
<dbReference type="OrthoDB" id="8417889at2"/>
<evidence type="ECO:0000256" key="4">
    <source>
        <dbReference type="ARBA" id="ARBA00023163"/>
    </source>
</evidence>
<evidence type="ECO:0000256" key="1">
    <source>
        <dbReference type="ARBA" id="ARBA00009437"/>
    </source>
</evidence>
<comment type="similarity">
    <text evidence="1">Belongs to the LysR transcriptional regulatory family.</text>
</comment>
<evidence type="ECO:0000313" key="6">
    <source>
        <dbReference type="EMBL" id="QFZ18608.1"/>
    </source>
</evidence>
<dbReference type="InterPro" id="IPR036390">
    <property type="entry name" value="WH_DNA-bd_sf"/>
</dbReference>
<dbReference type="SUPFAM" id="SSF53850">
    <property type="entry name" value="Periplasmic binding protein-like II"/>
    <property type="match status" value="1"/>
</dbReference>
<evidence type="ECO:0000259" key="5">
    <source>
        <dbReference type="PROSITE" id="PS50931"/>
    </source>
</evidence>
<dbReference type="PRINTS" id="PR00039">
    <property type="entry name" value="HTHLYSR"/>
</dbReference>
<keyword evidence="7" id="KW-1185">Reference proteome</keyword>
<dbReference type="Pfam" id="PF03466">
    <property type="entry name" value="LysR_substrate"/>
    <property type="match status" value="1"/>
</dbReference>
<evidence type="ECO:0000313" key="7">
    <source>
        <dbReference type="Proteomes" id="UP000325787"/>
    </source>
</evidence>
<dbReference type="EMBL" id="CP034550">
    <property type="protein sequence ID" value="QFZ18608.1"/>
    <property type="molecule type" value="Genomic_DNA"/>
</dbReference>
<keyword evidence="2" id="KW-0805">Transcription regulation</keyword>
<keyword evidence="3" id="KW-0238">DNA-binding</keyword>
<dbReference type="InterPro" id="IPR000847">
    <property type="entry name" value="LysR_HTH_N"/>
</dbReference>
<sequence length="301" mass="31770">MPDLDLLATFVEIYRSGSLTAAAQRRGLTQPAVSGHLARLERELGEPLFTRGSRGVTPTARADELVRRVGAHVDALRSALSGADGREAFAGTVHLAGPAELLTARVLPALAPLTTRGLRLRVAVGLAADLLTALANGRLDLVVSSVRPTDRALSATPFADEEFVLVGAPTLARSVDRELLALDPVRALAHLPLVAYAEELPIIRRYWRSEFGRRPPNQVAVVVPDLRAVLAAVVAGAGVSALPRYLAEPALSAGSVEPVHVAAVPPLNTLFLTTRVGGLANPAVALVHDHLLARAKHWNGL</sequence>
<dbReference type="GO" id="GO:0003700">
    <property type="term" value="F:DNA-binding transcription factor activity"/>
    <property type="evidence" value="ECO:0007669"/>
    <property type="project" value="InterPro"/>
</dbReference>
<name>A0A5Q0GXB8_SACSY</name>
<evidence type="ECO:0000256" key="2">
    <source>
        <dbReference type="ARBA" id="ARBA00023015"/>
    </source>
</evidence>
<dbReference type="InterPro" id="IPR036388">
    <property type="entry name" value="WH-like_DNA-bd_sf"/>
</dbReference>
<proteinExistence type="inferred from homology"/>